<dbReference type="AlphaFoldDB" id="A0A4Y7J0J3"/>
<protein>
    <submittedName>
        <fullName evidence="1">Uncharacterized protein</fullName>
    </submittedName>
</protein>
<dbReference type="Gramene" id="RZC53279">
    <property type="protein sequence ID" value="RZC53279"/>
    <property type="gene ID" value="C5167_012132"/>
</dbReference>
<organism evidence="1 2">
    <name type="scientific">Papaver somniferum</name>
    <name type="common">Opium poppy</name>
    <dbReference type="NCBI Taxonomy" id="3469"/>
    <lineage>
        <taxon>Eukaryota</taxon>
        <taxon>Viridiplantae</taxon>
        <taxon>Streptophyta</taxon>
        <taxon>Embryophyta</taxon>
        <taxon>Tracheophyta</taxon>
        <taxon>Spermatophyta</taxon>
        <taxon>Magnoliopsida</taxon>
        <taxon>Ranunculales</taxon>
        <taxon>Papaveraceae</taxon>
        <taxon>Papaveroideae</taxon>
        <taxon>Papaver</taxon>
    </lineage>
</organism>
<dbReference type="Proteomes" id="UP000316621">
    <property type="component" value="Chromosome 3"/>
</dbReference>
<accession>A0A4Y7J0J3</accession>
<name>A0A4Y7J0J3_PAPSO</name>
<proteinExistence type="predicted"/>
<sequence>MGPIFCQGQKITAPPAQVDRLNKEGDLVGELGNEIKPKDKMDEMLERLLQQQHQDQIDASLKKKKKKGQLWCGLIGGLITTSRILVVDQEKDPHMGPLSTSFPVEDRISPVPCLVDSLDKTEHIPFVKRISDFTFLLLLFRLFF</sequence>
<keyword evidence="2" id="KW-1185">Reference proteome</keyword>
<dbReference type="EMBL" id="CM010717">
    <property type="protein sequence ID" value="RZC53279.1"/>
    <property type="molecule type" value="Genomic_DNA"/>
</dbReference>
<reference evidence="1 2" key="1">
    <citation type="journal article" date="2018" name="Science">
        <title>The opium poppy genome and morphinan production.</title>
        <authorList>
            <person name="Guo L."/>
            <person name="Winzer T."/>
            <person name="Yang X."/>
            <person name="Li Y."/>
            <person name="Ning Z."/>
            <person name="He Z."/>
            <person name="Teodor R."/>
            <person name="Lu Y."/>
            <person name="Bowser T.A."/>
            <person name="Graham I.A."/>
            <person name="Ye K."/>
        </authorList>
    </citation>
    <scope>NUCLEOTIDE SEQUENCE [LARGE SCALE GENOMIC DNA]</scope>
    <source>
        <strain evidence="2">cv. HN1</strain>
        <tissue evidence="1">Leaves</tissue>
    </source>
</reference>
<evidence type="ECO:0000313" key="1">
    <source>
        <dbReference type="EMBL" id="RZC53279.1"/>
    </source>
</evidence>
<gene>
    <name evidence="1" type="ORF">C5167_012132</name>
</gene>
<evidence type="ECO:0000313" key="2">
    <source>
        <dbReference type="Proteomes" id="UP000316621"/>
    </source>
</evidence>